<name>A0AAN8QWD0_9TELE</name>
<protein>
    <submittedName>
        <fullName evidence="2">Uncharacterized protein</fullName>
    </submittedName>
</protein>
<keyword evidence="3" id="KW-1185">Reference proteome</keyword>
<comment type="caution">
    <text evidence="2">The sequence shown here is derived from an EMBL/GenBank/DDBJ whole genome shotgun (WGS) entry which is preliminary data.</text>
</comment>
<organism evidence="2 3">
    <name type="scientific">Coregonus suidteri</name>
    <dbReference type="NCBI Taxonomy" id="861788"/>
    <lineage>
        <taxon>Eukaryota</taxon>
        <taxon>Metazoa</taxon>
        <taxon>Chordata</taxon>
        <taxon>Craniata</taxon>
        <taxon>Vertebrata</taxon>
        <taxon>Euteleostomi</taxon>
        <taxon>Actinopterygii</taxon>
        <taxon>Neopterygii</taxon>
        <taxon>Teleostei</taxon>
        <taxon>Protacanthopterygii</taxon>
        <taxon>Salmoniformes</taxon>
        <taxon>Salmonidae</taxon>
        <taxon>Coregoninae</taxon>
        <taxon>Coregonus</taxon>
    </lineage>
</organism>
<accession>A0AAN8QWD0</accession>
<gene>
    <name evidence="2" type="ORF">J4Q44_G00103410</name>
</gene>
<dbReference type="EMBL" id="JAGTTL010000008">
    <property type="protein sequence ID" value="KAK6319130.1"/>
    <property type="molecule type" value="Genomic_DNA"/>
</dbReference>
<dbReference type="AlphaFoldDB" id="A0AAN8QWD0"/>
<evidence type="ECO:0000256" key="1">
    <source>
        <dbReference type="SAM" id="MobiDB-lite"/>
    </source>
</evidence>
<dbReference type="Proteomes" id="UP001356427">
    <property type="component" value="Unassembled WGS sequence"/>
</dbReference>
<feature type="compositionally biased region" description="Low complexity" evidence="1">
    <location>
        <begin position="39"/>
        <end position="58"/>
    </location>
</feature>
<evidence type="ECO:0000313" key="3">
    <source>
        <dbReference type="Proteomes" id="UP001356427"/>
    </source>
</evidence>
<feature type="region of interest" description="Disordered" evidence="1">
    <location>
        <begin position="1"/>
        <end position="83"/>
    </location>
</feature>
<evidence type="ECO:0000313" key="2">
    <source>
        <dbReference type="EMBL" id="KAK6319130.1"/>
    </source>
</evidence>
<sequence length="197" mass="20905">MFAGGLSGGQPSWAAARRQSMYAHSENLQIPKPGGPGSGIRKSSSSSGSGKMLSMSYSESMRSGISRYHSDQGLNQPRPTDPGELQRLREQRHAAQVKNMEDFLKMNGLALEECVSYQTGMKYSLSPCPLVLASPASPGAQRPGDSRFHGNGGEEDLMCVCCEECGGGEIELPDLTLCCSTMRGEGSPSTLPSSQAP</sequence>
<reference evidence="2 3" key="1">
    <citation type="submission" date="2021-04" db="EMBL/GenBank/DDBJ databases">
        <authorList>
            <person name="De Guttry C."/>
            <person name="Zahm M."/>
            <person name="Klopp C."/>
            <person name="Cabau C."/>
            <person name="Louis A."/>
            <person name="Berthelot C."/>
            <person name="Parey E."/>
            <person name="Roest Crollius H."/>
            <person name="Montfort J."/>
            <person name="Robinson-Rechavi M."/>
            <person name="Bucao C."/>
            <person name="Bouchez O."/>
            <person name="Gislard M."/>
            <person name="Lluch J."/>
            <person name="Milhes M."/>
            <person name="Lampietro C."/>
            <person name="Lopez Roques C."/>
            <person name="Donnadieu C."/>
            <person name="Braasch I."/>
            <person name="Desvignes T."/>
            <person name="Postlethwait J."/>
            <person name="Bobe J."/>
            <person name="Wedekind C."/>
            <person name="Guiguen Y."/>
        </authorList>
    </citation>
    <scope>NUCLEOTIDE SEQUENCE [LARGE SCALE GENOMIC DNA]</scope>
    <source>
        <strain evidence="2">Cs_M1</strain>
        <tissue evidence="2">Blood</tissue>
    </source>
</reference>
<proteinExistence type="predicted"/>